<name>A0A170SKQ5_9EURY</name>
<evidence type="ECO:0000313" key="2">
    <source>
        <dbReference type="EMBL" id="CUX77884.1"/>
    </source>
</evidence>
<reference evidence="3" key="1">
    <citation type="submission" date="2016-01" db="EMBL/GenBank/DDBJ databases">
        <authorList>
            <person name="Vorgias C.E."/>
        </authorList>
    </citation>
    <scope>NUCLEOTIDE SEQUENCE [LARGE SCALE GENOMIC DNA]</scope>
</reference>
<evidence type="ECO:0008006" key="5">
    <source>
        <dbReference type="Google" id="ProtNLM"/>
    </source>
</evidence>
<protein>
    <recommendedName>
        <fullName evidence="5">PIN domain-containing protein</fullName>
    </recommendedName>
</protein>
<evidence type="ECO:0000313" key="1">
    <source>
        <dbReference type="EMBL" id="ASJ17263.1"/>
    </source>
</evidence>
<gene>
    <name evidence="1" type="ORF">A3L04_09385</name>
    <name evidence="2" type="ORF">CHITON_1105</name>
</gene>
<dbReference type="OrthoDB" id="380347at2157"/>
<dbReference type="EMBL" id="LN999010">
    <property type="protein sequence ID" value="CUX77884.1"/>
    <property type="molecule type" value="Genomic_DNA"/>
</dbReference>
<keyword evidence="4" id="KW-1185">Reference proteome</keyword>
<dbReference type="Proteomes" id="UP000093069">
    <property type="component" value="Chromosome I"/>
</dbReference>
<dbReference type="RefSeq" id="WP_068577528.1">
    <property type="nucleotide sequence ID" value="NZ_CP015193.1"/>
</dbReference>
<dbReference type="Proteomes" id="UP000250189">
    <property type="component" value="Chromosome"/>
</dbReference>
<organism evidence="2 3">
    <name type="scientific">Thermococcus chitonophagus</name>
    <dbReference type="NCBI Taxonomy" id="54262"/>
    <lineage>
        <taxon>Archaea</taxon>
        <taxon>Methanobacteriati</taxon>
        <taxon>Methanobacteriota</taxon>
        <taxon>Thermococci</taxon>
        <taxon>Thermococcales</taxon>
        <taxon>Thermococcaceae</taxon>
        <taxon>Thermococcus</taxon>
    </lineage>
</organism>
<accession>A0A170SKQ5</accession>
<sequence length="62" mass="6961">MEEIAVVVDSNVVFATIIREGGLNRYVVTIIPAIIPFYYPKGLREEIIRHSGEISKKNQDAS</sequence>
<reference evidence="1 4" key="3">
    <citation type="submission" date="2016-04" db="EMBL/GenBank/DDBJ databases">
        <title>Complete genome sequence of Thermococcus chitonophagus type strain GC74.</title>
        <authorList>
            <person name="Oger P.M."/>
        </authorList>
    </citation>
    <scope>NUCLEOTIDE SEQUENCE [LARGE SCALE GENOMIC DNA]</scope>
    <source>
        <strain evidence="1 4">GC74</strain>
    </source>
</reference>
<dbReference type="EMBL" id="CP015193">
    <property type="protein sequence ID" value="ASJ17263.1"/>
    <property type="molecule type" value="Genomic_DNA"/>
</dbReference>
<proteinExistence type="predicted"/>
<reference evidence="2" key="2">
    <citation type="submission" date="2016-01" db="EMBL/GenBank/DDBJ databases">
        <authorList>
            <person name="McClelland M."/>
            <person name="Jain A."/>
            <person name="Saraogi P."/>
            <person name="Mendelson R."/>
            <person name="Westerman R."/>
            <person name="SanMiguel P."/>
            <person name="Csonka L."/>
        </authorList>
    </citation>
    <scope>NUCLEOTIDE SEQUENCE</scope>
    <source>
        <strain evidence="2">1</strain>
    </source>
</reference>
<evidence type="ECO:0000313" key="4">
    <source>
        <dbReference type="Proteomes" id="UP000250189"/>
    </source>
</evidence>
<dbReference type="KEGG" id="tch:CHITON_1105"/>
<evidence type="ECO:0000313" key="3">
    <source>
        <dbReference type="Proteomes" id="UP000093069"/>
    </source>
</evidence>
<dbReference type="STRING" id="54262.CHITON_1105"/>
<dbReference type="AlphaFoldDB" id="A0A170SKQ5"/>
<dbReference type="GeneID" id="33322791"/>